<dbReference type="AlphaFoldDB" id="A0A1S1P8G7"/>
<evidence type="ECO:0000313" key="3">
    <source>
        <dbReference type="EMBL" id="OHV16184.1"/>
    </source>
</evidence>
<dbReference type="Proteomes" id="UP000180215">
    <property type="component" value="Unassembled WGS sequence"/>
</dbReference>
<name>A0A1S1P8G7_METEX</name>
<evidence type="ECO:0000313" key="4">
    <source>
        <dbReference type="Proteomes" id="UP000180215"/>
    </source>
</evidence>
<feature type="signal peptide" evidence="2">
    <location>
        <begin position="1"/>
        <end position="33"/>
    </location>
</feature>
<evidence type="ECO:0000256" key="2">
    <source>
        <dbReference type="SAM" id="SignalP"/>
    </source>
</evidence>
<keyword evidence="2" id="KW-0732">Signal</keyword>
<reference evidence="3 4" key="1">
    <citation type="submission" date="2016-10" db="EMBL/GenBank/DDBJ databases">
        <title>Draft genome sequence of Methylobacterium extorquens CP3, a seed endophyte of Crotalaria pumila with plant growth-promoting and metal tolerance properties.</title>
        <authorList>
            <person name="Sanchez-Lopez A.S."/>
            <person name="Van Hamme J.D."/>
            <person name="Thijs S."/>
            <person name="Mcammond B.M."/>
            <person name="Stevens V."/>
            <person name="Gonzalez-Chavez M.D.C."/>
            <person name="Vangronsveld J."/>
        </authorList>
    </citation>
    <scope>NUCLEOTIDE SEQUENCE [LARGE SCALE GENOMIC DNA]</scope>
    <source>
        <strain evidence="3 4">CP3</strain>
    </source>
</reference>
<feature type="region of interest" description="Disordered" evidence="1">
    <location>
        <begin position="393"/>
        <end position="428"/>
    </location>
</feature>
<gene>
    <name evidence="3" type="ORF">BK022_13785</name>
</gene>
<protein>
    <recommendedName>
        <fullName evidence="5">DUF3829 domain-containing protein</fullName>
    </recommendedName>
</protein>
<evidence type="ECO:0008006" key="5">
    <source>
        <dbReference type="Google" id="ProtNLM"/>
    </source>
</evidence>
<sequence length="428" mass="46383">MRSTASTRKPGLSHRSAFALALLWGFSATPVVAVTPVTPVGVESCDAFLEAYAQCAASPGVPEAARPGIRQGINTMRESFRDSVLRNEAARPTVAYQCAQAHEAVRKSLIDAFKCDFPAAPPASQSLLQSPLLPPGAARAAARPASAQTPEAQALAKANAYTEAQNHLVRSHPLEQQLADYRRDNERVLKLGTKLGANAWYHFGIVDFDGVIDELEKAIALPGVVPEVDDQAVRLLAALRAVNPTLKALTRYQTTREFKEDGFKFAREQHAILVPRVEAAAKAMDAYGTALFAREIARDERLLAALPDDAPARRLLATSLTLRRAVRQFEALGPKADVTPFLAPLCEVANANRQLGTTFDSMSPKANSSCTGYTDTVASMIGHGRDVARDIRAKGDPSQPAQRFNETYNRSVRDLESCQKNESRVRPG</sequence>
<evidence type="ECO:0000256" key="1">
    <source>
        <dbReference type="SAM" id="MobiDB-lite"/>
    </source>
</evidence>
<feature type="compositionally biased region" description="Polar residues" evidence="1">
    <location>
        <begin position="399"/>
        <end position="410"/>
    </location>
</feature>
<dbReference type="EMBL" id="MNAO01000154">
    <property type="protein sequence ID" value="OHV16184.1"/>
    <property type="molecule type" value="Genomic_DNA"/>
</dbReference>
<proteinExistence type="predicted"/>
<dbReference type="InterPro" id="IPR024291">
    <property type="entry name" value="DUF3829"/>
</dbReference>
<organism evidence="3 4">
    <name type="scientific">Methylorubrum extorquens</name>
    <name type="common">Methylobacterium dichloromethanicum</name>
    <name type="synonym">Methylobacterium extorquens</name>
    <dbReference type="NCBI Taxonomy" id="408"/>
    <lineage>
        <taxon>Bacteria</taxon>
        <taxon>Pseudomonadati</taxon>
        <taxon>Pseudomonadota</taxon>
        <taxon>Alphaproteobacteria</taxon>
        <taxon>Hyphomicrobiales</taxon>
        <taxon>Methylobacteriaceae</taxon>
        <taxon>Methylorubrum</taxon>
    </lineage>
</organism>
<feature type="compositionally biased region" description="Basic and acidic residues" evidence="1">
    <location>
        <begin position="411"/>
        <end position="428"/>
    </location>
</feature>
<dbReference type="Pfam" id="PF12889">
    <property type="entry name" value="DUF3829"/>
    <property type="match status" value="1"/>
</dbReference>
<comment type="caution">
    <text evidence="3">The sequence shown here is derived from an EMBL/GenBank/DDBJ whole genome shotgun (WGS) entry which is preliminary data.</text>
</comment>
<accession>A0A1S1P8G7</accession>
<feature type="chain" id="PRO_5013091352" description="DUF3829 domain-containing protein" evidence="2">
    <location>
        <begin position="34"/>
        <end position="428"/>
    </location>
</feature>